<feature type="domain" description="Thioredoxin" evidence="6">
    <location>
        <begin position="253"/>
        <end position="391"/>
    </location>
</feature>
<reference evidence="7 8" key="1">
    <citation type="journal article" date="2014" name="Genome Announc.">
        <title>Draft Genome Sequence of Cytophaga fermentans JCM 21142T, a Facultative Anaerobe Isolated from Marine Mud.</title>
        <authorList>
            <person name="Starns D."/>
            <person name="Oshima K."/>
            <person name="Suda W."/>
            <person name="Iino T."/>
            <person name="Yuki M."/>
            <person name="Inoue J."/>
            <person name="Kitamura K."/>
            <person name="Iida T."/>
            <person name="Darby A."/>
            <person name="Hattori M."/>
            <person name="Ohkuma M."/>
        </authorList>
    </citation>
    <scope>NUCLEOTIDE SEQUENCE [LARGE SCALE GENOMIC DNA]</scope>
    <source>
        <strain evidence="7 8">JCM 21142</strain>
    </source>
</reference>
<dbReference type="GO" id="GO:0016209">
    <property type="term" value="F:antioxidant activity"/>
    <property type="evidence" value="ECO:0007669"/>
    <property type="project" value="InterPro"/>
</dbReference>
<dbReference type="AlphaFoldDB" id="W7Y2H2"/>
<protein>
    <submittedName>
        <fullName evidence="7">Thiol-disulfide oxidoreductase ResA</fullName>
    </submittedName>
</protein>
<name>W7Y2H2_9BACT</name>
<evidence type="ECO:0000313" key="7">
    <source>
        <dbReference type="EMBL" id="GAF01733.1"/>
    </source>
</evidence>
<dbReference type="EMBL" id="BAMD01000002">
    <property type="protein sequence ID" value="GAF01733.1"/>
    <property type="molecule type" value="Genomic_DNA"/>
</dbReference>
<dbReference type="PANTHER" id="PTHR42852">
    <property type="entry name" value="THIOL:DISULFIDE INTERCHANGE PROTEIN DSBE"/>
    <property type="match status" value="1"/>
</dbReference>
<dbReference type="eggNOG" id="COG0450">
    <property type="taxonomic scope" value="Bacteria"/>
</dbReference>
<dbReference type="RefSeq" id="WP_027472615.1">
    <property type="nucleotide sequence ID" value="NZ_BAMD01000002.1"/>
</dbReference>
<dbReference type="PROSITE" id="PS51257">
    <property type="entry name" value="PROKAR_LIPOPROTEIN"/>
    <property type="match status" value="1"/>
</dbReference>
<dbReference type="CDD" id="cd02966">
    <property type="entry name" value="TlpA_like_family"/>
    <property type="match status" value="1"/>
</dbReference>
<evidence type="ECO:0000256" key="5">
    <source>
        <dbReference type="SAM" id="SignalP"/>
    </source>
</evidence>
<dbReference type="PROSITE" id="PS51352">
    <property type="entry name" value="THIOREDOXIN_2"/>
    <property type="match status" value="1"/>
</dbReference>
<dbReference type="Pfam" id="PF14289">
    <property type="entry name" value="DUF4369"/>
    <property type="match status" value="1"/>
</dbReference>
<keyword evidence="5" id="KW-0732">Signal</keyword>
<dbReference type="InterPro" id="IPR013766">
    <property type="entry name" value="Thioredoxin_domain"/>
</dbReference>
<dbReference type="Gene3D" id="3.40.30.10">
    <property type="entry name" value="Glutaredoxin"/>
    <property type="match status" value="1"/>
</dbReference>
<gene>
    <name evidence="7" type="ORF">JCM21142_347</name>
</gene>
<dbReference type="InterPro" id="IPR050553">
    <property type="entry name" value="Thioredoxin_ResA/DsbE_sf"/>
</dbReference>
<dbReference type="Proteomes" id="UP000019402">
    <property type="component" value="Unassembled WGS sequence"/>
</dbReference>
<evidence type="ECO:0000256" key="1">
    <source>
        <dbReference type="ARBA" id="ARBA00004196"/>
    </source>
</evidence>
<evidence type="ECO:0000313" key="8">
    <source>
        <dbReference type="Proteomes" id="UP000019402"/>
    </source>
</evidence>
<keyword evidence="4" id="KW-0676">Redox-active center</keyword>
<keyword evidence="8" id="KW-1185">Reference proteome</keyword>
<sequence length="391" mass="44847">MNTSRIILFLGLILFATACTNKNQLNVSGKIEGAEGKTLYFQQLNLDGAVDLDSIALKENGKFNFSLPRLEHPTFLLLKLSDNNLITLLADSTENIIVNAKSDNLIDSYNVKNSMGSSYVKTLNRRLETSKNEIDSLISIYKEIPVANTEERKKISDKLQEIVNKQKDFIFDFVMTNPRSFASYYAVFQRFDDGNLILNPNEKKDFNMFATVATSLDLQFPESPRVKQLKQFVLGIRKEQRTKEFTEKLLKERKTTATIPEIEEENLQGKKVKLSSLKGKMVLLSFWASWDAKSRQENKQLLKIYNKYKSKGFTVYQVSLDKSKILWETAVQQDKLPWVNVSDLQYTNSYPAQIYNIKKLPANYLISKEGEIIGKDLFGRILDEKLADLLN</sequence>
<dbReference type="STRING" id="869213.GCA_000517085_03157"/>
<dbReference type="SUPFAM" id="SSF52833">
    <property type="entry name" value="Thioredoxin-like"/>
    <property type="match status" value="1"/>
</dbReference>
<dbReference type="InterPro" id="IPR000866">
    <property type="entry name" value="AhpC/TSA"/>
</dbReference>
<evidence type="ECO:0000256" key="4">
    <source>
        <dbReference type="ARBA" id="ARBA00023284"/>
    </source>
</evidence>
<dbReference type="OrthoDB" id="6399635at2"/>
<keyword evidence="3" id="KW-1015">Disulfide bond</keyword>
<dbReference type="InterPro" id="IPR036249">
    <property type="entry name" value="Thioredoxin-like_sf"/>
</dbReference>
<comment type="caution">
    <text evidence="7">The sequence shown here is derived from an EMBL/GenBank/DDBJ whole genome shotgun (WGS) entry which is preliminary data.</text>
</comment>
<dbReference type="PANTHER" id="PTHR42852:SF6">
    <property type="entry name" value="THIOL:DISULFIDE INTERCHANGE PROTEIN DSBE"/>
    <property type="match status" value="1"/>
</dbReference>
<comment type="subcellular location">
    <subcellularLocation>
        <location evidence="1">Cell envelope</location>
    </subcellularLocation>
</comment>
<dbReference type="GO" id="GO:0017004">
    <property type="term" value="P:cytochrome complex assembly"/>
    <property type="evidence" value="ECO:0007669"/>
    <property type="project" value="UniProtKB-KW"/>
</dbReference>
<accession>W7Y2H2</accession>
<feature type="chain" id="PRO_5004903919" evidence="5">
    <location>
        <begin position="19"/>
        <end position="391"/>
    </location>
</feature>
<evidence type="ECO:0000256" key="3">
    <source>
        <dbReference type="ARBA" id="ARBA00023157"/>
    </source>
</evidence>
<dbReference type="InterPro" id="IPR025380">
    <property type="entry name" value="DUF4369"/>
</dbReference>
<dbReference type="GO" id="GO:0030313">
    <property type="term" value="C:cell envelope"/>
    <property type="evidence" value="ECO:0007669"/>
    <property type="project" value="UniProtKB-SubCell"/>
</dbReference>
<evidence type="ECO:0000259" key="6">
    <source>
        <dbReference type="PROSITE" id="PS51352"/>
    </source>
</evidence>
<evidence type="ECO:0000256" key="2">
    <source>
        <dbReference type="ARBA" id="ARBA00022748"/>
    </source>
</evidence>
<feature type="signal peptide" evidence="5">
    <location>
        <begin position="1"/>
        <end position="18"/>
    </location>
</feature>
<proteinExistence type="predicted"/>
<dbReference type="GO" id="GO:0016491">
    <property type="term" value="F:oxidoreductase activity"/>
    <property type="evidence" value="ECO:0007669"/>
    <property type="project" value="InterPro"/>
</dbReference>
<keyword evidence="2" id="KW-0201">Cytochrome c-type biogenesis</keyword>
<dbReference type="Pfam" id="PF00578">
    <property type="entry name" value="AhpC-TSA"/>
    <property type="match status" value="1"/>
</dbReference>
<organism evidence="7 8">
    <name type="scientific">Saccharicrinis fermentans DSM 9555 = JCM 21142</name>
    <dbReference type="NCBI Taxonomy" id="869213"/>
    <lineage>
        <taxon>Bacteria</taxon>
        <taxon>Pseudomonadati</taxon>
        <taxon>Bacteroidota</taxon>
        <taxon>Bacteroidia</taxon>
        <taxon>Marinilabiliales</taxon>
        <taxon>Marinilabiliaceae</taxon>
        <taxon>Saccharicrinis</taxon>
    </lineage>
</organism>